<organism evidence="2 3">
    <name type="scientific">Rhamnella rubrinervis</name>
    <dbReference type="NCBI Taxonomy" id="2594499"/>
    <lineage>
        <taxon>Eukaryota</taxon>
        <taxon>Viridiplantae</taxon>
        <taxon>Streptophyta</taxon>
        <taxon>Embryophyta</taxon>
        <taxon>Tracheophyta</taxon>
        <taxon>Spermatophyta</taxon>
        <taxon>Magnoliopsida</taxon>
        <taxon>eudicotyledons</taxon>
        <taxon>Gunneridae</taxon>
        <taxon>Pentapetalae</taxon>
        <taxon>rosids</taxon>
        <taxon>fabids</taxon>
        <taxon>Rosales</taxon>
        <taxon>Rhamnaceae</taxon>
        <taxon>rhamnoid group</taxon>
        <taxon>Rhamneae</taxon>
        <taxon>Rhamnella</taxon>
    </lineage>
</organism>
<reference evidence="2" key="1">
    <citation type="submission" date="2020-03" db="EMBL/GenBank/DDBJ databases">
        <title>A high-quality chromosome-level genome assembly of a woody plant with both climbing and erect habits, Rhamnella rubrinervis.</title>
        <authorList>
            <person name="Lu Z."/>
            <person name="Yang Y."/>
            <person name="Zhu X."/>
            <person name="Sun Y."/>
        </authorList>
    </citation>
    <scope>NUCLEOTIDE SEQUENCE</scope>
    <source>
        <strain evidence="2">BYM</strain>
        <tissue evidence="2">Leaf</tissue>
    </source>
</reference>
<dbReference type="PANTHER" id="PTHR48449">
    <property type="entry name" value="DUF1985 DOMAIN-CONTAINING PROTEIN"/>
    <property type="match status" value="1"/>
</dbReference>
<evidence type="ECO:0000313" key="3">
    <source>
        <dbReference type="Proteomes" id="UP000796880"/>
    </source>
</evidence>
<dbReference type="AlphaFoldDB" id="A0A8K0HLX2"/>
<accession>A0A8K0HLX2</accession>
<evidence type="ECO:0000259" key="1">
    <source>
        <dbReference type="Pfam" id="PF09331"/>
    </source>
</evidence>
<dbReference type="PANTHER" id="PTHR48449:SF1">
    <property type="entry name" value="DUF1985 DOMAIN-CONTAINING PROTEIN"/>
    <property type="match status" value="1"/>
</dbReference>
<dbReference type="OrthoDB" id="1930729at2759"/>
<protein>
    <recommendedName>
        <fullName evidence="1">DUF1985 domain-containing protein</fullName>
    </recommendedName>
</protein>
<feature type="domain" description="DUF1985" evidence="1">
    <location>
        <begin position="17"/>
        <end position="150"/>
    </location>
</feature>
<dbReference type="EMBL" id="VOIH02000002">
    <property type="protein sequence ID" value="KAF3454065.1"/>
    <property type="molecule type" value="Genomic_DNA"/>
</dbReference>
<comment type="caution">
    <text evidence="2">The sequence shown here is derived from an EMBL/GenBank/DDBJ whole genome shotgun (WGS) entry which is preliminary data.</text>
</comment>
<dbReference type="InterPro" id="IPR015410">
    <property type="entry name" value="DUF1985"/>
</dbReference>
<name>A0A8K0HLX2_9ROSA</name>
<dbReference type="Proteomes" id="UP000796880">
    <property type="component" value="Unassembled WGS sequence"/>
</dbReference>
<keyword evidence="3" id="KW-1185">Reference proteome</keyword>
<sequence>MRELVLSGGIIHNIIARQADSLSTDIMEFNFNDKGAIFTWKEFGLIIELKVKHSLDANPPPSSNRIRNKYFGDIKNIRNRDVRNSFMNWNRRNLEDKNDVVKLTLIYFLECDILRKESQVGINGQHLSIVEDLNYFNQYAWGLESYNAIIISMHRALDSHQGKLNESATYSLFWGYETIPLMGDLHVNKVGDSFPRICNWEDKGHTIFFRQVRIDIFGNNQLYVIGKLRAINADEESIYEQNENCPIPPLEQYVNEVSTNFDHEHEGFSYYHQQQHASNVEIPTINDFARPSTSSHYLQSIDMKVERMAIDVQSIDIRVDRMATKFSEFHLDTMQDSMQEAFEFMRKHLMQV</sequence>
<gene>
    <name evidence="2" type="ORF">FNV43_RR04512</name>
</gene>
<dbReference type="Pfam" id="PF09331">
    <property type="entry name" value="DUF1985"/>
    <property type="match status" value="1"/>
</dbReference>
<evidence type="ECO:0000313" key="2">
    <source>
        <dbReference type="EMBL" id="KAF3454065.1"/>
    </source>
</evidence>
<proteinExistence type="predicted"/>